<evidence type="ECO:0000313" key="2">
    <source>
        <dbReference type="Proteomes" id="UP000317093"/>
    </source>
</evidence>
<dbReference type="PANTHER" id="PTHR39186">
    <property type="entry name" value="DUF2071 FAMILY PROTEIN"/>
    <property type="match status" value="1"/>
</dbReference>
<dbReference type="AlphaFoldDB" id="A0A518B0S2"/>
<gene>
    <name evidence="1" type="ORF">Pan216_14280</name>
</gene>
<reference evidence="1 2" key="1">
    <citation type="submission" date="2019-02" db="EMBL/GenBank/DDBJ databases">
        <title>Deep-cultivation of Planctomycetes and their phenomic and genomic characterization uncovers novel biology.</title>
        <authorList>
            <person name="Wiegand S."/>
            <person name="Jogler M."/>
            <person name="Boedeker C."/>
            <person name="Pinto D."/>
            <person name="Vollmers J."/>
            <person name="Rivas-Marin E."/>
            <person name="Kohn T."/>
            <person name="Peeters S.H."/>
            <person name="Heuer A."/>
            <person name="Rast P."/>
            <person name="Oberbeckmann S."/>
            <person name="Bunk B."/>
            <person name="Jeske O."/>
            <person name="Meyerdierks A."/>
            <person name="Storesund J.E."/>
            <person name="Kallscheuer N."/>
            <person name="Luecker S."/>
            <person name="Lage O.M."/>
            <person name="Pohl T."/>
            <person name="Merkel B.J."/>
            <person name="Hornburger P."/>
            <person name="Mueller R.-W."/>
            <person name="Bruemmer F."/>
            <person name="Labrenz M."/>
            <person name="Spormann A.M."/>
            <person name="Op den Camp H."/>
            <person name="Overmann J."/>
            <person name="Amann R."/>
            <person name="Jetten M.S.M."/>
            <person name="Mascher T."/>
            <person name="Medema M.H."/>
            <person name="Devos D.P."/>
            <person name="Kaster A.-K."/>
            <person name="Ovreas L."/>
            <person name="Rohde M."/>
            <person name="Galperin M.Y."/>
            <person name="Jogler C."/>
        </authorList>
    </citation>
    <scope>NUCLEOTIDE SEQUENCE [LARGE SCALE GENOMIC DNA]</scope>
    <source>
        <strain evidence="1 2">Pan216</strain>
    </source>
</reference>
<dbReference type="KEGG" id="knv:Pan216_14280"/>
<dbReference type="Pfam" id="PF09844">
    <property type="entry name" value="DUF2071"/>
    <property type="match status" value="1"/>
</dbReference>
<sequence>MAQSWHDLLFAHWPVPAEVLRPLIPEPLAIDTFDGQGWIGVVPFRMSGIRPRGGPALPWLSAFPELNVRTYVTLDARPGVWFFSLEAANPIAVAVARWWFHLPYFNATMRCQRSGDDIDYASLRTHRRAADASFAARYGPTGPVTLAPAGSHEHWLTERYCLYSVNRKGDLVRGDIHHEPWPLQPATWTPRENRMTEPLGIELPGTKPLLRFARRLDVVVWPPRRLGPPTT</sequence>
<dbReference type="InterPro" id="IPR018644">
    <property type="entry name" value="DUF2071"/>
</dbReference>
<dbReference type="EMBL" id="CP036279">
    <property type="protein sequence ID" value="QDU60581.1"/>
    <property type="molecule type" value="Genomic_DNA"/>
</dbReference>
<dbReference type="Gene3D" id="2.40.400.10">
    <property type="entry name" value="Acetoacetate decarboxylase-like"/>
    <property type="match status" value="1"/>
</dbReference>
<organism evidence="1 2">
    <name type="scientific">Kolteria novifilia</name>
    <dbReference type="NCBI Taxonomy" id="2527975"/>
    <lineage>
        <taxon>Bacteria</taxon>
        <taxon>Pseudomonadati</taxon>
        <taxon>Planctomycetota</taxon>
        <taxon>Planctomycetia</taxon>
        <taxon>Kolteriales</taxon>
        <taxon>Kolteriaceae</taxon>
        <taxon>Kolteria</taxon>
    </lineage>
</organism>
<dbReference type="RefSeq" id="WP_419193346.1">
    <property type="nucleotide sequence ID" value="NZ_CP036279.1"/>
</dbReference>
<proteinExistence type="predicted"/>
<name>A0A518B0S2_9BACT</name>
<dbReference type="InterPro" id="IPR023375">
    <property type="entry name" value="ADC_dom_sf"/>
</dbReference>
<evidence type="ECO:0000313" key="1">
    <source>
        <dbReference type="EMBL" id="QDU60581.1"/>
    </source>
</evidence>
<protein>
    <recommendedName>
        <fullName evidence="3">DUF2071 domain-containing protein</fullName>
    </recommendedName>
</protein>
<evidence type="ECO:0008006" key="3">
    <source>
        <dbReference type="Google" id="ProtNLM"/>
    </source>
</evidence>
<dbReference type="Proteomes" id="UP000317093">
    <property type="component" value="Chromosome"/>
</dbReference>
<dbReference type="PANTHER" id="PTHR39186:SF1">
    <property type="entry name" value="DUF2071 DOMAIN-CONTAINING PROTEIN"/>
    <property type="match status" value="1"/>
</dbReference>
<dbReference type="SUPFAM" id="SSF160104">
    <property type="entry name" value="Acetoacetate decarboxylase-like"/>
    <property type="match status" value="1"/>
</dbReference>
<keyword evidence="2" id="KW-1185">Reference proteome</keyword>
<accession>A0A518B0S2</accession>